<dbReference type="SMART" id="SM00044">
    <property type="entry name" value="CYCc"/>
    <property type="match status" value="1"/>
</dbReference>
<accession>A0ABR9SAX0</accession>
<dbReference type="Proteomes" id="UP000715965">
    <property type="component" value="Unassembled WGS sequence"/>
</dbReference>
<dbReference type="CDD" id="cd07302">
    <property type="entry name" value="CHD"/>
    <property type="match status" value="1"/>
</dbReference>
<feature type="region of interest" description="Disordered" evidence="1">
    <location>
        <begin position="1"/>
        <end position="22"/>
    </location>
</feature>
<dbReference type="InterPro" id="IPR050697">
    <property type="entry name" value="Adenylyl/Guanylyl_Cyclase_3/4"/>
</dbReference>
<protein>
    <submittedName>
        <fullName evidence="3">Adenylate/guanylate cyclase domain-containing protein</fullName>
    </submittedName>
</protein>
<dbReference type="InterPro" id="IPR029787">
    <property type="entry name" value="Nucleotide_cyclase"/>
</dbReference>
<evidence type="ECO:0000256" key="1">
    <source>
        <dbReference type="SAM" id="MobiDB-lite"/>
    </source>
</evidence>
<proteinExistence type="predicted"/>
<keyword evidence="4" id="KW-1185">Reference proteome</keyword>
<organism evidence="3 4">
    <name type="scientific">Ramlibacter aquaticus</name>
    <dbReference type="NCBI Taxonomy" id="2780094"/>
    <lineage>
        <taxon>Bacteria</taxon>
        <taxon>Pseudomonadati</taxon>
        <taxon>Pseudomonadota</taxon>
        <taxon>Betaproteobacteria</taxon>
        <taxon>Burkholderiales</taxon>
        <taxon>Comamonadaceae</taxon>
        <taxon>Ramlibacter</taxon>
    </lineage>
</organism>
<sequence>MNQELQPPEDSPTTDAPASDFGSSVFGVVTSGTPEAGERARLAAMVFTDVVGYSKRMGENEEATIAAVHADFTRMRELCAKHGGEVLNTMGDGMMLSFDGAVAAMKFALEMQTEFAERNGKLPNGKGLQHRIGIHIGDVYRVIGGHMAGDGVNIAARLEPKAPHGGVAISQIVYDTVRGKVQMKAERMGPQTFKNIAEPIVVWKVTVDTPGKPVATPRPVELPQQNRSWPWLRRLVWVVVLLIVGDLLWPYRDMLMTDGVQGLKNVVPLLNERIRTTFGGLVN</sequence>
<dbReference type="EMBL" id="JADDOJ010000006">
    <property type="protein sequence ID" value="MBE7939505.1"/>
    <property type="molecule type" value="Genomic_DNA"/>
</dbReference>
<evidence type="ECO:0000313" key="4">
    <source>
        <dbReference type="Proteomes" id="UP000715965"/>
    </source>
</evidence>
<dbReference type="RefSeq" id="WP_193779052.1">
    <property type="nucleotide sequence ID" value="NZ_JADDOJ010000006.1"/>
</dbReference>
<evidence type="ECO:0000259" key="2">
    <source>
        <dbReference type="PROSITE" id="PS50125"/>
    </source>
</evidence>
<dbReference type="PROSITE" id="PS50125">
    <property type="entry name" value="GUANYLATE_CYCLASE_2"/>
    <property type="match status" value="1"/>
</dbReference>
<feature type="domain" description="Guanylate cyclase" evidence="2">
    <location>
        <begin position="44"/>
        <end position="159"/>
    </location>
</feature>
<evidence type="ECO:0000313" key="3">
    <source>
        <dbReference type="EMBL" id="MBE7939505.1"/>
    </source>
</evidence>
<dbReference type="InterPro" id="IPR001054">
    <property type="entry name" value="A/G_cyclase"/>
</dbReference>
<name>A0ABR9SAX0_9BURK</name>
<gene>
    <name evidence="3" type="ORF">IM725_02825</name>
</gene>
<reference evidence="3 4" key="1">
    <citation type="submission" date="2020-10" db="EMBL/GenBank/DDBJ databases">
        <title>Draft genome of Ramlibacter aquaticus LMG 30558.</title>
        <authorList>
            <person name="Props R."/>
        </authorList>
    </citation>
    <scope>NUCLEOTIDE SEQUENCE [LARGE SCALE GENOMIC DNA]</scope>
    <source>
        <strain evidence="3 4">LMG 30558</strain>
    </source>
</reference>
<dbReference type="SUPFAM" id="SSF55073">
    <property type="entry name" value="Nucleotide cyclase"/>
    <property type="match status" value="1"/>
</dbReference>
<dbReference type="PANTHER" id="PTHR43081">
    <property type="entry name" value="ADENYLATE CYCLASE, TERMINAL-DIFFERENTIATION SPECIFIC-RELATED"/>
    <property type="match status" value="1"/>
</dbReference>
<dbReference type="PANTHER" id="PTHR43081:SF19">
    <property type="entry name" value="PH-SENSITIVE ADENYLATE CYCLASE RV1264"/>
    <property type="match status" value="1"/>
</dbReference>
<dbReference type="Pfam" id="PF00211">
    <property type="entry name" value="Guanylate_cyc"/>
    <property type="match status" value="1"/>
</dbReference>
<feature type="compositionally biased region" description="Polar residues" evidence="1">
    <location>
        <begin position="1"/>
        <end position="16"/>
    </location>
</feature>
<comment type="caution">
    <text evidence="3">The sequence shown here is derived from an EMBL/GenBank/DDBJ whole genome shotgun (WGS) entry which is preliminary data.</text>
</comment>
<dbReference type="Gene3D" id="3.30.70.1230">
    <property type="entry name" value="Nucleotide cyclase"/>
    <property type="match status" value="1"/>
</dbReference>